<evidence type="ECO:0000313" key="2">
    <source>
        <dbReference type="EMBL" id="QRG66000.1"/>
    </source>
</evidence>
<reference evidence="2 3" key="1">
    <citation type="submission" date="2021-01" db="EMBL/GenBank/DDBJ databases">
        <title>Identification of strong promoters based on the transcriptome of Brevibacillus choshinensis.</title>
        <authorList>
            <person name="Yao D."/>
            <person name="Zhang K."/>
            <person name="Wu J."/>
        </authorList>
    </citation>
    <scope>NUCLEOTIDE SEQUENCE [LARGE SCALE GENOMIC DNA]</scope>
    <source>
        <strain evidence="2 3">HPD31-SP3</strain>
    </source>
</reference>
<feature type="compositionally biased region" description="Polar residues" evidence="1">
    <location>
        <begin position="1"/>
        <end position="15"/>
    </location>
</feature>
<protein>
    <submittedName>
        <fullName evidence="2">Uncharacterized protein</fullName>
    </submittedName>
</protein>
<gene>
    <name evidence="2" type="ORF">JNE38_20800</name>
</gene>
<proteinExistence type="predicted"/>
<evidence type="ECO:0000313" key="3">
    <source>
        <dbReference type="Proteomes" id="UP000596248"/>
    </source>
</evidence>
<accession>A0ABX7FJG3</accession>
<evidence type="ECO:0000256" key="1">
    <source>
        <dbReference type="SAM" id="MobiDB-lite"/>
    </source>
</evidence>
<organism evidence="2 3">
    <name type="scientific">Brevibacillus choshinensis</name>
    <dbReference type="NCBI Taxonomy" id="54911"/>
    <lineage>
        <taxon>Bacteria</taxon>
        <taxon>Bacillati</taxon>
        <taxon>Bacillota</taxon>
        <taxon>Bacilli</taxon>
        <taxon>Bacillales</taxon>
        <taxon>Paenibacillaceae</taxon>
        <taxon>Brevibacillus</taxon>
    </lineage>
</organism>
<dbReference type="RefSeq" id="WP_203353069.1">
    <property type="nucleotide sequence ID" value="NZ_CP069127.1"/>
</dbReference>
<sequence length="233" mass="26711">MQKYNIQQFPPSATKPNLLANPTPVESYDEFDFGWFRTPANPESIVMGFSHLRIKDGYKLRAYQYMEGGNGNGVVWAIPIDTDLPDPNECERLEEHFLSAPKPAFALDDFMQGIDGDKTPLSYLQASIAFHELHEFGAFWHGTSWGRDIILPLKDDQKSHYDLYEWEMIEDEPEIIEPHFYYDIEGNPVIVFHTINDIGNITLNRYVHTFSKNDYTAHVERTCIATAGGGIIF</sequence>
<dbReference type="Proteomes" id="UP000596248">
    <property type="component" value="Chromosome"/>
</dbReference>
<feature type="region of interest" description="Disordered" evidence="1">
    <location>
        <begin position="1"/>
        <end position="21"/>
    </location>
</feature>
<keyword evidence="3" id="KW-1185">Reference proteome</keyword>
<name>A0ABX7FJG3_BRECH</name>
<dbReference type="EMBL" id="CP069127">
    <property type="protein sequence ID" value="QRG66000.1"/>
    <property type="molecule type" value="Genomic_DNA"/>
</dbReference>